<accession>A0A401GFZ5</accession>
<dbReference type="RefSeq" id="XP_027612013.1">
    <property type="nucleotide sequence ID" value="XM_027756212.1"/>
</dbReference>
<organism evidence="2 3">
    <name type="scientific">Sparassis crispa</name>
    <dbReference type="NCBI Taxonomy" id="139825"/>
    <lineage>
        <taxon>Eukaryota</taxon>
        <taxon>Fungi</taxon>
        <taxon>Dikarya</taxon>
        <taxon>Basidiomycota</taxon>
        <taxon>Agaricomycotina</taxon>
        <taxon>Agaricomycetes</taxon>
        <taxon>Polyporales</taxon>
        <taxon>Sparassidaceae</taxon>
        <taxon>Sparassis</taxon>
    </lineage>
</organism>
<sequence>MVMHQNQRGMVDTCFEEGQYESGIALLDQLRSPRHRPFQPHIRQLIYIALYPPPPADTKETETLQLDSASPSKLHSRLHCIQHGSSQSPSPAATDAALHLLTAFSLTNLPWDLFSALPSYPASALGSPKTEIDYDDPESFVARRSVCITKAKNVWEILKEGFVQRKEDPIAMSPVKKGRRRAIVEEPPEDSSVDREPRRVVGQYSWPILGWLLSIFEKDEKLAEDNAQPRYSSFLLSQIPPPRTKTDARWDVEAPLDIVMYCLEQTHPQQALMGARLLALLINLASTTFIDFPMFLNALGSRIVSLQSEQVASLFAMLPQSKNVMQFKLTLCKNYLAGSSETASRPKLQARAPRPVPARRKPAGPLSVESSKSSTPALSYASGPVSRKYPTFTASEVLELVNAARSQDQSSDELALRMKWELVLTYALLQKQAGPGTAGAEWQIMLRDGRVVEALKASAGDGFTATGGISVQSMQQILSVFLA</sequence>
<proteinExistence type="predicted"/>
<evidence type="ECO:0000313" key="2">
    <source>
        <dbReference type="EMBL" id="GBE81100.1"/>
    </source>
</evidence>
<dbReference type="InParanoid" id="A0A401GFZ5"/>
<evidence type="ECO:0000313" key="3">
    <source>
        <dbReference type="Proteomes" id="UP000287166"/>
    </source>
</evidence>
<dbReference type="Proteomes" id="UP000287166">
    <property type="component" value="Unassembled WGS sequence"/>
</dbReference>
<reference evidence="2 3" key="1">
    <citation type="journal article" date="2018" name="Sci. Rep.">
        <title>Genome sequence of the cauliflower mushroom Sparassis crispa (Hanabiratake) and its association with beneficial usage.</title>
        <authorList>
            <person name="Kiyama R."/>
            <person name="Furutani Y."/>
            <person name="Kawaguchi K."/>
            <person name="Nakanishi T."/>
        </authorList>
    </citation>
    <scope>NUCLEOTIDE SEQUENCE [LARGE SCALE GENOMIC DNA]</scope>
</reference>
<dbReference type="EMBL" id="BFAD01000003">
    <property type="protein sequence ID" value="GBE81100.1"/>
    <property type="molecule type" value="Genomic_DNA"/>
</dbReference>
<comment type="caution">
    <text evidence="2">The sequence shown here is derived from an EMBL/GenBank/DDBJ whole genome shotgun (WGS) entry which is preliminary data.</text>
</comment>
<gene>
    <name evidence="2" type="ORF">SCP_0308250</name>
</gene>
<dbReference type="OrthoDB" id="2337158at2759"/>
<feature type="compositionally biased region" description="Polar residues" evidence="1">
    <location>
        <begin position="368"/>
        <end position="377"/>
    </location>
</feature>
<name>A0A401GFZ5_9APHY</name>
<dbReference type="STRING" id="139825.A0A401GFZ5"/>
<protein>
    <submittedName>
        <fullName evidence="2">Uncharacterized protein</fullName>
    </submittedName>
</protein>
<dbReference type="GeneID" id="38778017"/>
<feature type="region of interest" description="Disordered" evidence="1">
    <location>
        <begin position="343"/>
        <end position="383"/>
    </location>
</feature>
<dbReference type="AlphaFoldDB" id="A0A401GFZ5"/>
<keyword evidence="3" id="KW-1185">Reference proteome</keyword>
<evidence type="ECO:0000256" key="1">
    <source>
        <dbReference type="SAM" id="MobiDB-lite"/>
    </source>
</evidence>